<accession>A0A9P0CMR1</accession>
<reference evidence="2" key="1">
    <citation type="submission" date="2022-01" db="EMBL/GenBank/DDBJ databases">
        <authorList>
            <person name="King R."/>
        </authorList>
    </citation>
    <scope>NUCLEOTIDE SEQUENCE</scope>
</reference>
<dbReference type="Proteomes" id="UP001153636">
    <property type="component" value="Chromosome 17"/>
</dbReference>
<proteinExistence type="predicted"/>
<sequence>MEKKLICFVCKESGKIVLSSEETFKKCKNILNVRKKHNLKYKDIILPDEYTDCGYHRECYKVFTGVMKKYLISKPVCSNEKNEKATSASVPTDNRSPTTPSMPGLTIEPSNLQSSTTESPISQTTFTSESIEPQPTTSQENIETFVSDTPKNNHSTPIVHNVTESDGSINNNPKVCVFCNRKYKKLRSKMLPLHEADTNQFKSTVLPKIEGQDEFAELLNRLQNFSGLKIHYHTECRVDLYNKISSLKKPVSKSDWHFHREYHQMAFDEISVIIEEDIIKKGRCHLLVHLHELYMDSLENIFQDNSVEMNVTFKAQHLEEKMLKKFSNDIKSLMVHNKKLIGPKFLHVIDDTMLENLQTENILQKAALTLRKTIWQIEKKSYRLKILQRRI</sequence>
<keyword evidence="3" id="KW-1185">Reference proteome</keyword>
<feature type="compositionally biased region" description="Polar residues" evidence="1">
    <location>
        <begin position="108"/>
        <end position="138"/>
    </location>
</feature>
<gene>
    <name evidence="2" type="ORF">PSYICH_LOCUS5613</name>
</gene>
<dbReference type="OrthoDB" id="7669876at2759"/>
<dbReference type="EMBL" id="OV651829">
    <property type="protein sequence ID" value="CAH1104491.1"/>
    <property type="molecule type" value="Genomic_DNA"/>
</dbReference>
<organism evidence="2 3">
    <name type="scientific">Psylliodes chrysocephalus</name>
    <dbReference type="NCBI Taxonomy" id="3402493"/>
    <lineage>
        <taxon>Eukaryota</taxon>
        <taxon>Metazoa</taxon>
        <taxon>Ecdysozoa</taxon>
        <taxon>Arthropoda</taxon>
        <taxon>Hexapoda</taxon>
        <taxon>Insecta</taxon>
        <taxon>Pterygota</taxon>
        <taxon>Neoptera</taxon>
        <taxon>Endopterygota</taxon>
        <taxon>Coleoptera</taxon>
        <taxon>Polyphaga</taxon>
        <taxon>Cucujiformia</taxon>
        <taxon>Chrysomeloidea</taxon>
        <taxon>Chrysomelidae</taxon>
        <taxon>Galerucinae</taxon>
        <taxon>Alticini</taxon>
        <taxon>Psylliodes</taxon>
    </lineage>
</organism>
<evidence type="ECO:0000313" key="3">
    <source>
        <dbReference type="Proteomes" id="UP001153636"/>
    </source>
</evidence>
<name>A0A9P0CMR1_9CUCU</name>
<feature type="region of interest" description="Disordered" evidence="1">
    <location>
        <begin position="82"/>
        <end position="138"/>
    </location>
</feature>
<dbReference type="AlphaFoldDB" id="A0A9P0CMR1"/>
<evidence type="ECO:0000313" key="2">
    <source>
        <dbReference type="EMBL" id="CAH1104491.1"/>
    </source>
</evidence>
<evidence type="ECO:0000256" key="1">
    <source>
        <dbReference type="SAM" id="MobiDB-lite"/>
    </source>
</evidence>
<feature type="compositionally biased region" description="Polar residues" evidence="1">
    <location>
        <begin position="85"/>
        <end position="101"/>
    </location>
</feature>
<protein>
    <submittedName>
        <fullName evidence="2">Uncharacterized protein</fullName>
    </submittedName>
</protein>